<dbReference type="PANTHER" id="PTHR21574">
    <property type="entry name" value="CENTROSOMAL PROTEIN OF 120 KDA"/>
    <property type="match status" value="1"/>
</dbReference>
<accession>A0A7S3JXI3</accession>
<dbReference type="GO" id="GO:0005815">
    <property type="term" value="C:microtubule organizing center"/>
    <property type="evidence" value="ECO:0007669"/>
    <property type="project" value="TreeGrafter"/>
</dbReference>
<keyword evidence="1" id="KW-0175">Coiled coil</keyword>
<dbReference type="PANTHER" id="PTHR21574:SF0">
    <property type="entry name" value="CENTROSOMAL PROTEIN OF 120 KDA"/>
    <property type="match status" value="1"/>
</dbReference>
<protein>
    <recommendedName>
        <fullName evidence="4">DUF3668 domain-containing protein</fullName>
    </recommendedName>
</protein>
<name>A0A7S3JXI3_9STRA</name>
<evidence type="ECO:0008006" key="4">
    <source>
        <dbReference type="Google" id="ProtNLM"/>
    </source>
</evidence>
<dbReference type="EMBL" id="HBIJ01013361">
    <property type="protein sequence ID" value="CAE0368291.1"/>
    <property type="molecule type" value="Transcribed_RNA"/>
</dbReference>
<sequence>MSILNDFLRIFRDVIRDFINIFKPLALRKRVFTITTTISIFMNGPKYFIFFRKDRQAIITSTYCIFEIPPPSNDKMMQVRIEAQSLRQLATGVLERLGGKKNVSIRVQGSFGGEKRETGLSVWAGRGSVRAGEAIWPSHDALVWKYESAQDLKEAERKTPTLRISIYATRGGTIEEREAATVDNSELLGTIAIECNELRKTPHQAKWIKLIGPGAPAELFLLGRCGILQAENELKSEEEQANETKEHVGQDDEKKYIHEQPPIIQVVENNSLSSALPAKRLGSGSTIFELCISLEKAGSLRAIVGKELEAHSFQGRRKYWFSYELFGVVLQTEQFMAKSLDAPEFKIECDWFRIQGSAHEIARRLIKPLEIFLCTDGVVAAASTLSLSPLLPLDFWHPARDSEDFYASEARFRLRVESRRPAAVFADPDEAPQPGFLDIFTKLRRHGITDEQAIIKRGPRGYPDPITTTPALDEVINSPNTPITTQITSPIGYASQLSHAIRTRWRLSIELLHISNLPKGTGYRIVYRAPALGQKREAKTTQFDILDDATVPVKLTGRGTIALFDFLRLSAADLDQIFNDRMSSLVLELRSADELLARANLPLAAPFYHGAATRCYEPKPPRCLRRTLESDFTLIPAAGAMENLALTSPASLRARLMIDEYLDDDDEEAQESWGETIADRLVADVSELDEPDDDDELGVAGGNVLEKNRAKPKKPPITFCPHCKAPSDWENRANIQATEKEREAWEAWRREEETAWAMRLRRKEAIRMRRLEEAQEKARNTEKEEAAAHRAEYARLEAKLRASLKDVEARERALNDADASLKRERAVRVSELQLLEKRLRDEARHAIEAEKRNSKQLAATLTARNAAIERAERRALAAEADFDRWRTAHRRTPEAELTNKLARARAQCAELQSRLDRARAETAEAIADRERHRGHVHRLARALQRTKDELHDKARRDLDELRLDFKAREQRFVLDQDFNTLQSIKRELDDLRRLSKPETHRAIPTKYHEKKTVQAENVPNNNSGTVTPPQKQTPSSHSDFDNEAIDLLNQTDIDYRGGAPARSQLENLLQERRILVEQAGYPLDDPVILDLDRLITALRENNENTSGCLDEEESTQL</sequence>
<feature type="compositionally biased region" description="Polar residues" evidence="2">
    <location>
        <begin position="1014"/>
        <end position="1037"/>
    </location>
</feature>
<feature type="region of interest" description="Disordered" evidence="2">
    <location>
        <begin position="997"/>
        <end position="1040"/>
    </location>
</feature>
<dbReference type="GO" id="GO:0010564">
    <property type="term" value="P:regulation of cell cycle process"/>
    <property type="evidence" value="ECO:0007669"/>
    <property type="project" value="TreeGrafter"/>
</dbReference>
<feature type="coiled-coil region" evidence="1">
    <location>
        <begin position="761"/>
        <end position="806"/>
    </location>
</feature>
<dbReference type="InterPro" id="IPR039893">
    <property type="entry name" value="CEP120-like"/>
</dbReference>
<reference evidence="3" key="1">
    <citation type="submission" date="2021-01" db="EMBL/GenBank/DDBJ databases">
        <authorList>
            <person name="Corre E."/>
            <person name="Pelletier E."/>
            <person name="Niang G."/>
            <person name="Scheremetjew M."/>
            <person name="Finn R."/>
            <person name="Kale V."/>
            <person name="Holt S."/>
            <person name="Cochrane G."/>
            <person name="Meng A."/>
            <person name="Brown T."/>
            <person name="Cohen L."/>
        </authorList>
    </citation>
    <scope>NUCLEOTIDE SEQUENCE</scope>
    <source>
        <strain evidence="3">CCMP1510</strain>
    </source>
</reference>
<organism evidence="3">
    <name type="scientific">Aureoumbra lagunensis</name>
    <dbReference type="NCBI Taxonomy" id="44058"/>
    <lineage>
        <taxon>Eukaryota</taxon>
        <taxon>Sar</taxon>
        <taxon>Stramenopiles</taxon>
        <taxon>Ochrophyta</taxon>
        <taxon>Pelagophyceae</taxon>
        <taxon>Pelagomonadales</taxon>
        <taxon>Aureoumbra</taxon>
    </lineage>
</organism>
<evidence type="ECO:0000256" key="1">
    <source>
        <dbReference type="SAM" id="Coils"/>
    </source>
</evidence>
<dbReference type="AlphaFoldDB" id="A0A7S3JXI3"/>
<feature type="compositionally biased region" description="Basic and acidic residues" evidence="2">
    <location>
        <begin position="997"/>
        <end position="1013"/>
    </location>
</feature>
<evidence type="ECO:0000256" key="2">
    <source>
        <dbReference type="SAM" id="MobiDB-lite"/>
    </source>
</evidence>
<gene>
    <name evidence="3" type="ORF">ALAG00032_LOCUS9054</name>
</gene>
<proteinExistence type="predicted"/>
<evidence type="ECO:0000313" key="3">
    <source>
        <dbReference type="EMBL" id="CAE0368291.1"/>
    </source>
</evidence>
<feature type="coiled-coil region" evidence="1">
    <location>
        <begin position="832"/>
        <end position="994"/>
    </location>
</feature>